<gene>
    <name evidence="1" type="ORF">LY56_02772</name>
</gene>
<protein>
    <submittedName>
        <fullName evidence="1">Uncharacterized protein</fullName>
    </submittedName>
</protein>
<sequence length="215" mass="24305">MNNDSSNTPTTKTIDLFTYLREGIEAKLPPCALARMHAEEAGEVFDEAAWDAAEAEAQAERSRACRRQLIELCKEVLREHSEHPAFLAHEVEQNDISKPTHDSNPIEYEYMIAQLMSDIENGEVPTASALPALLEHKTSTNQLFWRERPVELFTSALHCQRWNDEFADKEAFTARCDNGHRKDAIFHWEFCAPDVVSALESGEWPEGAGCIISTE</sequence>
<dbReference type="Proteomes" id="UP000249364">
    <property type="component" value="Unassembled WGS sequence"/>
</dbReference>
<evidence type="ECO:0000313" key="2">
    <source>
        <dbReference type="Proteomes" id="UP000249364"/>
    </source>
</evidence>
<dbReference type="RefSeq" id="WP_071469318.1">
    <property type="nucleotide sequence ID" value="NZ_MEHT01000011.1"/>
</dbReference>
<accession>A0A2W7PV69</accession>
<name>A0A2W7PV69_9RHOB</name>
<dbReference type="STRING" id="121821.GCA_001870675_00471"/>
<dbReference type="AlphaFoldDB" id="A0A2W7PV69"/>
<evidence type="ECO:0000313" key="1">
    <source>
        <dbReference type="EMBL" id="PZX39393.1"/>
    </source>
</evidence>
<dbReference type="OrthoDB" id="388551at2"/>
<proteinExistence type="predicted"/>
<dbReference type="EMBL" id="QKZQ01000014">
    <property type="protein sequence ID" value="PZX39393.1"/>
    <property type="molecule type" value="Genomic_DNA"/>
</dbReference>
<organism evidence="1 2">
    <name type="scientific">Roseinatronobacter thiooxidans</name>
    <dbReference type="NCBI Taxonomy" id="121821"/>
    <lineage>
        <taxon>Bacteria</taxon>
        <taxon>Pseudomonadati</taxon>
        <taxon>Pseudomonadota</taxon>
        <taxon>Alphaproteobacteria</taxon>
        <taxon>Rhodobacterales</taxon>
        <taxon>Paracoccaceae</taxon>
        <taxon>Roseinatronobacter</taxon>
    </lineage>
</organism>
<comment type="caution">
    <text evidence="1">The sequence shown here is derived from an EMBL/GenBank/DDBJ whole genome shotgun (WGS) entry which is preliminary data.</text>
</comment>
<reference evidence="1 2" key="1">
    <citation type="submission" date="2018-06" db="EMBL/GenBank/DDBJ databases">
        <title>Genomic Encyclopedia of Archaeal and Bacterial Type Strains, Phase II (KMG-II): from individual species to whole genera.</title>
        <authorList>
            <person name="Goeker M."/>
        </authorList>
    </citation>
    <scope>NUCLEOTIDE SEQUENCE [LARGE SCALE GENOMIC DNA]</scope>
    <source>
        <strain evidence="1 2">DSM 13087</strain>
    </source>
</reference>
<keyword evidence="2" id="KW-1185">Reference proteome</keyword>